<evidence type="ECO:0000313" key="3">
    <source>
        <dbReference type="Proteomes" id="UP001500665"/>
    </source>
</evidence>
<protein>
    <recommendedName>
        <fullName evidence="1">SnoaL-like domain-containing protein</fullName>
    </recommendedName>
</protein>
<dbReference type="SUPFAM" id="SSF54427">
    <property type="entry name" value="NTF2-like"/>
    <property type="match status" value="1"/>
</dbReference>
<proteinExistence type="predicted"/>
<sequence length="171" mass="19013">MAAISGETARTLEERVAALEAIEAIKTAKHRYLRACDRKDPKAFRECFVTEGAVLDYGPLGAFEGAEALTAVFEKIALGRDGEGRYAVLDMHHAMNPVIELLGDGRAAGAWSLRFRQVDRVAGTEKVSAIEYDDRYELEDGRWRIRSSRVTVLWEMVRPLAEGTIFQGSHA</sequence>
<dbReference type="RefSeq" id="WP_344243193.1">
    <property type="nucleotide sequence ID" value="NZ_BAAAHH010000021.1"/>
</dbReference>
<comment type="caution">
    <text evidence="2">The sequence shown here is derived from an EMBL/GenBank/DDBJ whole genome shotgun (WGS) entry which is preliminary data.</text>
</comment>
<keyword evidence="3" id="KW-1185">Reference proteome</keyword>
<dbReference type="InterPro" id="IPR032710">
    <property type="entry name" value="NTF2-like_dom_sf"/>
</dbReference>
<feature type="domain" description="SnoaL-like" evidence="1">
    <location>
        <begin position="18"/>
        <end position="148"/>
    </location>
</feature>
<dbReference type="EMBL" id="BAAAHH010000021">
    <property type="protein sequence ID" value="GAA0958920.1"/>
    <property type="molecule type" value="Genomic_DNA"/>
</dbReference>
<evidence type="ECO:0000259" key="1">
    <source>
        <dbReference type="Pfam" id="PF13577"/>
    </source>
</evidence>
<dbReference type="Pfam" id="PF13577">
    <property type="entry name" value="SnoaL_4"/>
    <property type="match status" value="1"/>
</dbReference>
<dbReference type="InterPro" id="IPR037401">
    <property type="entry name" value="SnoaL-like"/>
</dbReference>
<evidence type="ECO:0000313" key="2">
    <source>
        <dbReference type="EMBL" id="GAA0958920.1"/>
    </source>
</evidence>
<gene>
    <name evidence="2" type="ORF">GCM10009550_48130</name>
</gene>
<dbReference type="Gene3D" id="3.10.450.50">
    <property type="match status" value="1"/>
</dbReference>
<organism evidence="2 3">
    <name type="scientific">Actinocorallia libanotica</name>
    <dbReference type="NCBI Taxonomy" id="46162"/>
    <lineage>
        <taxon>Bacteria</taxon>
        <taxon>Bacillati</taxon>
        <taxon>Actinomycetota</taxon>
        <taxon>Actinomycetes</taxon>
        <taxon>Streptosporangiales</taxon>
        <taxon>Thermomonosporaceae</taxon>
        <taxon>Actinocorallia</taxon>
    </lineage>
</organism>
<reference evidence="3" key="1">
    <citation type="journal article" date="2019" name="Int. J. Syst. Evol. Microbiol.">
        <title>The Global Catalogue of Microorganisms (GCM) 10K type strain sequencing project: providing services to taxonomists for standard genome sequencing and annotation.</title>
        <authorList>
            <consortium name="The Broad Institute Genomics Platform"/>
            <consortium name="The Broad Institute Genome Sequencing Center for Infectious Disease"/>
            <person name="Wu L."/>
            <person name="Ma J."/>
        </authorList>
    </citation>
    <scope>NUCLEOTIDE SEQUENCE [LARGE SCALE GENOMIC DNA]</scope>
    <source>
        <strain evidence="3">JCM 10696</strain>
    </source>
</reference>
<dbReference type="Proteomes" id="UP001500665">
    <property type="component" value="Unassembled WGS sequence"/>
</dbReference>
<name>A0ABP4C210_9ACTN</name>
<accession>A0ABP4C210</accession>